<dbReference type="InterPro" id="IPR050585">
    <property type="entry name" value="Xaa-Pro_dipeptidyl-ppase/CocE"/>
</dbReference>
<proteinExistence type="predicted"/>
<dbReference type="SUPFAM" id="SSF69304">
    <property type="entry name" value="Tricorn protease N-terminal domain"/>
    <property type="match status" value="1"/>
</dbReference>
<protein>
    <submittedName>
        <fullName evidence="3">Unannotated protein</fullName>
    </submittedName>
</protein>
<dbReference type="Gene3D" id="3.40.50.1820">
    <property type="entry name" value="alpha/beta hydrolase"/>
    <property type="match status" value="1"/>
</dbReference>
<dbReference type="EMBL" id="CAFABE010000064">
    <property type="protein sequence ID" value="CAB4831720.1"/>
    <property type="molecule type" value="Genomic_DNA"/>
</dbReference>
<dbReference type="GO" id="GO:0008236">
    <property type="term" value="F:serine-type peptidase activity"/>
    <property type="evidence" value="ECO:0007669"/>
    <property type="project" value="InterPro"/>
</dbReference>
<dbReference type="EMBL" id="CAFBLT010000004">
    <property type="protein sequence ID" value="CAB4883997.1"/>
    <property type="molecule type" value="Genomic_DNA"/>
</dbReference>
<dbReference type="EMBL" id="CAFBPM010000043">
    <property type="protein sequence ID" value="CAB5033375.1"/>
    <property type="molecule type" value="Genomic_DNA"/>
</dbReference>
<dbReference type="AlphaFoldDB" id="A0A6J7EKS9"/>
<dbReference type="SUPFAM" id="SSF53474">
    <property type="entry name" value="alpha/beta-Hydrolases"/>
    <property type="match status" value="1"/>
</dbReference>
<dbReference type="GO" id="GO:0006508">
    <property type="term" value="P:proteolysis"/>
    <property type="evidence" value="ECO:0007669"/>
    <property type="project" value="InterPro"/>
</dbReference>
<dbReference type="PANTHER" id="PTHR43056:SF5">
    <property type="entry name" value="PEPTIDASE S9 PROLYL OLIGOPEPTIDASE CATALYTIC DOMAIN-CONTAINING PROTEIN"/>
    <property type="match status" value="1"/>
</dbReference>
<feature type="domain" description="Peptidase S9 prolyl oligopeptidase catalytic" evidence="1">
    <location>
        <begin position="417"/>
        <end position="620"/>
    </location>
</feature>
<evidence type="ECO:0000259" key="1">
    <source>
        <dbReference type="Pfam" id="PF00326"/>
    </source>
</evidence>
<evidence type="ECO:0000313" key="2">
    <source>
        <dbReference type="EMBL" id="CAB4831720.1"/>
    </source>
</evidence>
<dbReference type="PANTHER" id="PTHR43056">
    <property type="entry name" value="PEPTIDASE S9 PROLYL OLIGOPEPTIDASE"/>
    <property type="match status" value="1"/>
</dbReference>
<organism evidence="3">
    <name type="scientific">freshwater metagenome</name>
    <dbReference type="NCBI Taxonomy" id="449393"/>
    <lineage>
        <taxon>unclassified sequences</taxon>
        <taxon>metagenomes</taxon>
        <taxon>ecological metagenomes</taxon>
    </lineage>
</organism>
<dbReference type="InterPro" id="IPR001375">
    <property type="entry name" value="Peptidase_S9_cat"/>
</dbReference>
<dbReference type="Pfam" id="PF00326">
    <property type="entry name" value="Peptidase_S9"/>
    <property type="match status" value="1"/>
</dbReference>
<sequence>MWTSPLSPSEAATLKVSASALRAHGNDLYWIEGRPELKGARVVVRWVLGHDPEIVSPPSLSLSSRVHEYGGGALCILEHDGPLIMGVRADDQAVVLCRPHHDSVEVLIEGHDEVAYGDLRPIEGTQFVLALREDRRSHRVQRSVVCIDSQRGEMTSVIEGRDFFAHPLVNSAGSVLAWTAWDHPSMPWDASELWCAPLELSSEGVVVGPHRHIAGERGRPASSPTFGDNDSILFVYEEKGAGQVAQWKSESGIEFLTSSEGEFGSPLWELGETEIVGSRGQIYAIEHRGGDARLVEISGDRAEATSCPGTAVASTVNVGSSVAWMSPTPTTLMSVGRFLPEAPLSHVIVALGPDIGLEEDEISLPREVSGMSRHADEIFGLLYEPNNKAFIGPVADAPPVIVFCHGGPTGQARAGFDPLVQSFTSRGFAVLAVNYSGSTGYGSSYRNRLNGAWGIRDVEDCVDLVKAVGEVGLVDPKRAGIRGSSAGGLTALLGLTTGAFMCGVSWYGVADLLTLAECTHDFESRYLDTLLGPLPESESLYRQRSPVTRASEMRGAVLILQGLDDPVVPPEQAYAMVEALQANDQEVELITFEGESHGFRRLETLVQALEAEISFFQRRLCQG</sequence>
<dbReference type="InterPro" id="IPR029058">
    <property type="entry name" value="AB_hydrolase_fold"/>
</dbReference>
<accession>A0A6J7EKS9</accession>
<gene>
    <name evidence="2" type="ORF">UFOPK3164_01255</name>
    <name evidence="3" type="ORF">UFOPK3427_01826</name>
    <name evidence="4" type="ORF">UFOPK4112_01922</name>
</gene>
<evidence type="ECO:0000313" key="3">
    <source>
        <dbReference type="EMBL" id="CAB4883997.1"/>
    </source>
</evidence>
<name>A0A6J7EKS9_9ZZZZ</name>
<reference evidence="3" key="1">
    <citation type="submission" date="2020-05" db="EMBL/GenBank/DDBJ databases">
        <authorList>
            <person name="Chiriac C."/>
            <person name="Salcher M."/>
            <person name="Ghai R."/>
            <person name="Kavagutti S V."/>
        </authorList>
    </citation>
    <scope>NUCLEOTIDE SEQUENCE</scope>
</reference>
<evidence type="ECO:0000313" key="4">
    <source>
        <dbReference type="EMBL" id="CAB5033375.1"/>
    </source>
</evidence>